<keyword evidence="4" id="KW-0378">Hydrolase</keyword>
<comment type="caution">
    <text evidence="4">The sequence shown here is derived from an EMBL/GenBank/DDBJ whole genome shotgun (WGS) entry which is preliminary data.</text>
</comment>
<organism evidence="4 5">
    <name type="scientific">Sandarakinorhabdus cyanobacteriorum</name>
    <dbReference type="NCBI Taxonomy" id="1981098"/>
    <lineage>
        <taxon>Bacteria</taxon>
        <taxon>Pseudomonadati</taxon>
        <taxon>Pseudomonadota</taxon>
        <taxon>Alphaproteobacteria</taxon>
        <taxon>Sphingomonadales</taxon>
        <taxon>Sphingosinicellaceae</taxon>
        <taxon>Sandarakinorhabdus</taxon>
    </lineage>
</organism>
<dbReference type="GO" id="GO:0005829">
    <property type="term" value="C:cytosol"/>
    <property type="evidence" value="ECO:0007669"/>
    <property type="project" value="TreeGrafter"/>
</dbReference>
<dbReference type="InterPro" id="IPR006935">
    <property type="entry name" value="Helicase/UvrB_N"/>
</dbReference>
<evidence type="ECO:0000256" key="1">
    <source>
        <dbReference type="SAM" id="MobiDB-lite"/>
    </source>
</evidence>
<sequence>MLKLRPYQQSAIAAIYSYFEDKNGNPLVVIPTAGGKSLVMASFIDGVLKAWPDQRILVVTHVRELIAQNHAEMLGLWPQAPAGIYSAGLGRRDAEARILFAGIQSIHRRPAEIGHCDLILIDEAHLIPGKASTMYRKFLDAMKRINPKLKVIGLTATPYRLDSGMLHEGENALFTDIAYEVSVRDLIIAGYLSPLMSKQPQTKLDVTGVGTRGGEFIARDLEKAVDQDAITKAAVGEIIAYGKDRKSWLAFCSGVSHANHVAEEFRRCGISCATIFGDTPKDERDRIIAEFKAGKIRALASMGVLTTGFNAPAVDLIAMLRPTKSAGLYVQMAGRGTRLAQGKDNCLVLDFAGNVKRHGPIDLVKPKRPGSGDGDAPVKLCPDCDSIVAAAALECPDCGYLFPARKVKLAPTASTLAVLSSGKPKGPQWLQVSNISYQRHEKPGGRPSLKVTYQCGLGWHHEWICLEHTGYPRTKAEAWWRERAPGIPVPRSVYAALQLVHRLRRPSHIAVRPSGNYTEITKARFDTCHTPTPGSARSAIANPAASAGSSRTTGSPIPAGTKAASIFAAVSARNSVTGGRA</sequence>
<dbReference type="GO" id="GO:0004386">
    <property type="term" value="F:helicase activity"/>
    <property type="evidence" value="ECO:0007669"/>
    <property type="project" value="UniProtKB-KW"/>
</dbReference>
<dbReference type="RefSeq" id="WP_094472987.1">
    <property type="nucleotide sequence ID" value="NZ_NOXT01000088.1"/>
</dbReference>
<dbReference type="PROSITE" id="PS51192">
    <property type="entry name" value="HELICASE_ATP_BIND_1"/>
    <property type="match status" value="1"/>
</dbReference>
<dbReference type="InterPro" id="IPR027417">
    <property type="entry name" value="P-loop_NTPase"/>
</dbReference>
<feature type="compositionally biased region" description="Low complexity" evidence="1">
    <location>
        <begin position="535"/>
        <end position="555"/>
    </location>
</feature>
<name>A0A255YPV1_9SPHN</name>
<dbReference type="OrthoDB" id="9804086at2"/>
<dbReference type="InterPro" id="IPR050742">
    <property type="entry name" value="Helicase_Restrict-Modif_Enz"/>
</dbReference>
<evidence type="ECO:0000259" key="3">
    <source>
        <dbReference type="PROSITE" id="PS51194"/>
    </source>
</evidence>
<dbReference type="InterPro" id="IPR001650">
    <property type="entry name" value="Helicase_C-like"/>
</dbReference>
<keyword evidence="4" id="KW-0067">ATP-binding</keyword>
<gene>
    <name evidence="4" type="ORF">CHU93_04670</name>
</gene>
<protein>
    <submittedName>
        <fullName evidence="4">DNA helicase</fullName>
    </submittedName>
</protein>
<proteinExistence type="predicted"/>
<evidence type="ECO:0000313" key="4">
    <source>
        <dbReference type="EMBL" id="OYQ31257.1"/>
    </source>
</evidence>
<keyword evidence="4" id="KW-0347">Helicase</keyword>
<evidence type="ECO:0000259" key="2">
    <source>
        <dbReference type="PROSITE" id="PS51192"/>
    </source>
</evidence>
<dbReference type="Pfam" id="PF10571">
    <property type="entry name" value="UPF0547"/>
    <property type="match status" value="1"/>
</dbReference>
<dbReference type="EMBL" id="NOXT01000088">
    <property type="protein sequence ID" value="OYQ31257.1"/>
    <property type="molecule type" value="Genomic_DNA"/>
</dbReference>
<dbReference type="PANTHER" id="PTHR47396">
    <property type="entry name" value="TYPE I RESTRICTION ENZYME ECOKI R PROTEIN"/>
    <property type="match status" value="1"/>
</dbReference>
<keyword evidence="4" id="KW-0547">Nucleotide-binding</keyword>
<accession>A0A255YPV1</accession>
<reference evidence="4 5" key="1">
    <citation type="submission" date="2017-07" db="EMBL/GenBank/DDBJ databases">
        <title>Sandarakinorhabdus cyanobacteriorum sp. nov., a novel bacterium isolated from cyanobacterial aggregates in a eutrophic lake.</title>
        <authorList>
            <person name="Cai H."/>
        </authorList>
    </citation>
    <scope>NUCLEOTIDE SEQUENCE [LARGE SCALE GENOMIC DNA]</scope>
    <source>
        <strain evidence="4 5">TH057</strain>
    </source>
</reference>
<dbReference type="PANTHER" id="PTHR47396:SF1">
    <property type="entry name" value="ATP-DEPENDENT HELICASE IRC3-RELATED"/>
    <property type="match status" value="1"/>
</dbReference>
<dbReference type="SMART" id="SM00487">
    <property type="entry name" value="DEXDc"/>
    <property type="match status" value="1"/>
</dbReference>
<feature type="domain" description="Helicase C-terminal" evidence="3">
    <location>
        <begin position="234"/>
        <end position="379"/>
    </location>
</feature>
<dbReference type="SMART" id="SM00490">
    <property type="entry name" value="HELICc"/>
    <property type="match status" value="1"/>
</dbReference>
<dbReference type="Proteomes" id="UP000216991">
    <property type="component" value="Unassembled WGS sequence"/>
</dbReference>
<dbReference type="Gene3D" id="3.40.50.300">
    <property type="entry name" value="P-loop containing nucleotide triphosphate hydrolases"/>
    <property type="match status" value="2"/>
</dbReference>
<dbReference type="PROSITE" id="PS51194">
    <property type="entry name" value="HELICASE_CTER"/>
    <property type="match status" value="1"/>
</dbReference>
<keyword evidence="5" id="KW-1185">Reference proteome</keyword>
<dbReference type="InterPro" id="IPR014001">
    <property type="entry name" value="Helicase_ATP-bd"/>
</dbReference>
<dbReference type="SUPFAM" id="SSF52540">
    <property type="entry name" value="P-loop containing nucleoside triphosphate hydrolases"/>
    <property type="match status" value="1"/>
</dbReference>
<feature type="region of interest" description="Disordered" evidence="1">
    <location>
        <begin position="531"/>
        <end position="558"/>
    </location>
</feature>
<dbReference type="GO" id="GO:0016787">
    <property type="term" value="F:hydrolase activity"/>
    <property type="evidence" value="ECO:0007669"/>
    <property type="project" value="InterPro"/>
</dbReference>
<dbReference type="CDD" id="cd18799">
    <property type="entry name" value="SF2_C_EcoAI-like"/>
    <property type="match status" value="1"/>
</dbReference>
<dbReference type="GO" id="GO:0003677">
    <property type="term" value="F:DNA binding"/>
    <property type="evidence" value="ECO:0007669"/>
    <property type="project" value="InterPro"/>
</dbReference>
<feature type="domain" description="Helicase ATP-binding" evidence="2">
    <location>
        <begin position="17"/>
        <end position="176"/>
    </location>
</feature>
<dbReference type="InterPro" id="IPR018886">
    <property type="entry name" value="UPF0547"/>
</dbReference>
<dbReference type="GO" id="GO:0005524">
    <property type="term" value="F:ATP binding"/>
    <property type="evidence" value="ECO:0007669"/>
    <property type="project" value="InterPro"/>
</dbReference>
<dbReference type="Pfam" id="PF04851">
    <property type="entry name" value="ResIII"/>
    <property type="match status" value="1"/>
</dbReference>
<evidence type="ECO:0000313" key="5">
    <source>
        <dbReference type="Proteomes" id="UP000216991"/>
    </source>
</evidence>
<dbReference type="AlphaFoldDB" id="A0A255YPV1"/>
<dbReference type="Pfam" id="PF00271">
    <property type="entry name" value="Helicase_C"/>
    <property type="match status" value="1"/>
</dbReference>